<feature type="transmembrane region" description="Helical" evidence="12">
    <location>
        <begin position="145"/>
        <end position="164"/>
    </location>
</feature>
<protein>
    <submittedName>
        <fullName evidence="16">PTS Glc IIABC</fullName>
    </submittedName>
</protein>
<dbReference type="InterPro" id="IPR001996">
    <property type="entry name" value="PTS_IIB_1"/>
</dbReference>
<keyword evidence="10 12" id="KW-0472">Membrane</keyword>
<dbReference type="GO" id="GO:0016301">
    <property type="term" value="F:kinase activity"/>
    <property type="evidence" value="ECO:0007669"/>
    <property type="project" value="UniProtKB-KW"/>
</dbReference>
<feature type="domain" description="PTS EIIB type-1" evidence="14">
    <location>
        <begin position="5"/>
        <end position="87"/>
    </location>
</feature>
<keyword evidence="2" id="KW-0813">Transport</keyword>
<feature type="transmembrane region" description="Helical" evidence="12">
    <location>
        <begin position="245"/>
        <end position="266"/>
    </location>
</feature>
<evidence type="ECO:0000256" key="7">
    <source>
        <dbReference type="ARBA" id="ARBA00022692"/>
    </source>
</evidence>
<dbReference type="Pfam" id="PF02378">
    <property type="entry name" value="PTS_EIIC"/>
    <property type="match status" value="1"/>
</dbReference>
<evidence type="ECO:0000259" key="15">
    <source>
        <dbReference type="PROSITE" id="PS51103"/>
    </source>
</evidence>
<dbReference type="PROSITE" id="PS01035">
    <property type="entry name" value="PTS_EIIB_TYPE_1_CYS"/>
    <property type="match status" value="1"/>
</dbReference>
<keyword evidence="7 12" id="KW-0812">Transmembrane</keyword>
<dbReference type="Gene3D" id="2.70.70.10">
    <property type="entry name" value="Glucose Permease (Domain IIA)"/>
    <property type="match status" value="1"/>
</dbReference>
<dbReference type="PANTHER" id="PTHR30175:SF1">
    <property type="entry name" value="PTS SYSTEM ARBUTIN-, CELLOBIOSE-, AND SALICIN-SPECIFIC EIIBC COMPONENT-RELATED"/>
    <property type="match status" value="1"/>
</dbReference>
<feature type="transmembrane region" description="Helical" evidence="12">
    <location>
        <begin position="286"/>
        <end position="308"/>
    </location>
</feature>
<dbReference type="InterPro" id="IPR013013">
    <property type="entry name" value="PTS_EIIC_1"/>
</dbReference>
<dbReference type="Pfam" id="PF00367">
    <property type="entry name" value="PTS_EIIB"/>
    <property type="match status" value="1"/>
</dbReference>
<feature type="domain" description="PTS EIIA type-1" evidence="13">
    <location>
        <begin position="495"/>
        <end position="599"/>
    </location>
</feature>
<dbReference type="FunFam" id="2.70.70.10:FF:000001">
    <property type="entry name" value="PTS system glucose-specific IIA component"/>
    <property type="match status" value="1"/>
</dbReference>
<dbReference type="HOGENOM" id="CLU_012312_2_3_9"/>
<proteinExistence type="predicted"/>
<comment type="subcellular location">
    <subcellularLocation>
        <location evidence="1">Cell membrane</location>
        <topology evidence="1">Multi-pass membrane protein</topology>
    </subcellularLocation>
</comment>
<dbReference type="InterPro" id="IPR050558">
    <property type="entry name" value="PTS_Sugar-Specific_Components"/>
</dbReference>
<organism evidence="16 17">
    <name type="scientific">Lactobacillus kullabergensis</name>
    <dbReference type="NCBI Taxonomy" id="1218493"/>
    <lineage>
        <taxon>Bacteria</taxon>
        <taxon>Bacillati</taxon>
        <taxon>Bacillota</taxon>
        <taxon>Bacilli</taxon>
        <taxon>Lactobacillales</taxon>
        <taxon>Lactobacillaceae</taxon>
        <taxon>Lactobacillus</taxon>
    </lineage>
</organism>
<dbReference type="Pfam" id="PF00358">
    <property type="entry name" value="PTS_EIIA_1"/>
    <property type="match status" value="1"/>
</dbReference>
<dbReference type="Gene3D" id="3.30.1360.60">
    <property type="entry name" value="Glucose permease domain IIB"/>
    <property type="match status" value="1"/>
</dbReference>
<feature type="transmembrane region" description="Helical" evidence="12">
    <location>
        <begin position="383"/>
        <end position="406"/>
    </location>
</feature>
<evidence type="ECO:0000256" key="11">
    <source>
        <dbReference type="PROSITE-ProRule" id="PRU00421"/>
    </source>
</evidence>
<evidence type="ECO:0000259" key="14">
    <source>
        <dbReference type="PROSITE" id="PS51098"/>
    </source>
</evidence>
<dbReference type="AlphaFoldDB" id="A0A0F4LC35"/>
<dbReference type="GO" id="GO:0015771">
    <property type="term" value="P:trehalose transport"/>
    <property type="evidence" value="ECO:0007669"/>
    <property type="project" value="TreeGrafter"/>
</dbReference>
<keyword evidence="9 12" id="KW-1133">Transmembrane helix</keyword>
<keyword evidence="6" id="KW-0598">Phosphotransferase system</keyword>
<keyword evidence="4" id="KW-0762">Sugar transport</keyword>
<dbReference type="GO" id="GO:0090589">
    <property type="term" value="F:protein-phosphocysteine-trehalose phosphotransferase system transporter activity"/>
    <property type="evidence" value="ECO:0007669"/>
    <property type="project" value="TreeGrafter"/>
</dbReference>
<evidence type="ECO:0000313" key="16">
    <source>
        <dbReference type="EMBL" id="KJY55878.1"/>
    </source>
</evidence>
<dbReference type="CDD" id="cd00212">
    <property type="entry name" value="PTS_IIB_glc"/>
    <property type="match status" value="1"/>
</dbReference>
<dbReference type="InterPro" id="IPR036878">
    <property type="entry name" value="Glu_permease_IIB"/>
</dbReference>
<dbReference type="GO" id="GO:0009401">
    <property type="term" value="P:phosphoenolpyruvate-dependent sugar phosphotransferase system"/>
    <property type="evidence" value="ECO:0007669"/>
    <property type="project" value="UniProtKB-KW"/>
</dbReference>
<evidence type="ECO:0000256" key="8">
    <source>
        <dbReference type="ARBA" id="ARBA00022777"/>
    </source>
</evidence>
<keyword evidence="3" id="KW-1003">Cell membrane</keyword>
<dbReference type="PROSITE" id="PS51103">
    <property type="entry name" value="PTS_EIIC_TYPE_1"/>
    <property type="match status" value="1"/>
</dbReference>
<dbReference type="InterPro" id="IPR011297">
    <property type="entry name" value="PTS_IIABC_b_glu"/>
</dbReference>
<feature type="transmembrane region" description="Helical" evidence="12">
    <location>
        <begin position="104"/>
        <end position="125"/>
    </location>
</feature>
<dbReference type="PATRIC" id="fig|1218493.3.peg.874"/>
<evidence type="ECO:0000256" key="12">
    <source>
        <dbReference type="SAM" id="Phobius"/>
    </source>
</evidence>
<dbReference type="PROSITE" id="PS51093">
    <property type="entry name" value="PTS_EIIA_TYPE_1"/>
    <property type="match status" value="1"/>
</dbReference>
<evidence type="ECO:0000256" key="9">
    <source>
        <dbReference type="ARBA" id="ARBA00022989"/>
    </source>
</evidence>
<dbReference type="OrthoDB" id="9769191at2"/>
<dbReference type="NCBIfam" id="TIGR01995">
    <property type="entry name" value="PTS-II-ABC-beta"/>
    <property type="match status" value="1"/>
</dbReference>
<evidence type="ECO:0000256" key="5">
    <source>
        <dbReference type="ARBA" id="ARBA00022679"/>
    </source>
</evidence>
<name>A0A0F4LC35_9LACO</name>
<dbReference type="SUPFAM" id="SSF51261">
    <property type="entry name" value="Duplicated hybrid motif"/>
    <property type="match status" value="1"/>
</dbReference>
<sequence>MRSNKEVTDLIVENIGGANNITSMYHCATRIRFYLRDKTKFNYQFLRKQPEVLGAVQSGEESQVIIGAKVDEYFRQIQKDYHISSEDDKTKNTEINKASWFRGLINVLVGIMAPIITALIAGGMFKVIISILTTFNLISLKSQSYAILSFMADAVFYFLPVMLAVSAAEYFKTNKFLSIAIAGVLLHPNWAAMVAAGKPVALFGIPVTLASYSSTVIPIILCIWIQSYVEKFAEKVSPNVIKTMLRPLLIFLIMAPLALILIGPIGSWLGDLLALLVNSLNKYVPWLVPTLMGTFTPLLVMVGMHVALTPLASLGFASAARSENVQGPGMLASNIAQAGCSFAIAVKDKTPRNRQIAMSAGITALSGITEPALYGVTLKYKRALYAVMAAGGIAGFYAGITKVVRYSFGSPGIFTIVNFIGKPGNFVNAIITGVLGFVLAFVFTYLFVKIDQPVTKSNLENSTGNIITSNNIDNSEEVVSAPVDGKVVALDQVNDEVFSSESLGSGVGIIPISDLIVSPVNGKITVAYKTGHAIGITTPLGNEYLIHIGINTVNLKGKHFKVLTKEGQEVKKGDPLVQVDFEAIKKEGYDPTVMVIALDKKNDQLTFFSKDNVTIDNEIFKIN</sequence>
<gene>
    <name evidence="16" type="ORF">JF76_08230</name>
</gene>
<dbReference type="SUPFAM" id="SSF55604">
    <property type="entry name" value="Glucose permease domain IIB"/>
    <property type="match status" value="1"/>
</dbReference>
<evidence type="ECO:0000256" key="10">
    <source>
        <dbReference type="ARBA" id="ARBA00023136"/>
    </source>
</evidence>
<evidence type="ECO:0000256" key="3">
    <source>
        <dbReference type="ARBA" id="ARBA00022475"/>
    </source>
</evidence>
<dbReference type="InterPro" id="IPR001127">
    <property type="entry name" value="PTS_EIIA_1_perm"/>
</dbReference>
<dbReference type="InterPro" id="IPR011055">
    <property type="entry name" value="Dup_hybrid_motif"/>
</dbReference>
<feature type="transmembrane region" description="Helical" evidence="12">
    <location>
        <begin position="426"/>
        <end position="448"/>
    </location>
</feature>
<dbReference type="EMBL" id="JXBY01000018">
    <property type="protein sequence ID" value="KJY55878.1"/>
    <property type="molecule type" value="Genomic_DNA"/>
</dbReference>
<dbReference type="InterPro" id="IPR018113">
    <property type="entry name" value="PTrfase_EIIB_Cys"/>
</dbReference>
<evidence type="ECO:0000259" key="13">
    <source>
        <dbReference type="PROSITE" id="PS51093"/>
    </source>
</evidence>
<evidence type="ECO:0000256" key="4">
    <source>
        <dbReference type="ARBA" id="ARBA00022597"/>
    </source>
</evidence>
<dbReference type="GO" id="GO:0005886">
    <property type="term" value="C:plasma membrane"/>
    <property type="evidence" value="ECO:0007669"/>
    <property type="project" value="UniProtKB-SubCell"/>
</dbReference>
<dbReference type="PANTHER" id="PTHR30175">
    <property type="entry name" value="PHOSPHOTRANSFERASE SYSTEM TRANSPORT PROTEIN"/>
    <property type="match status" value="1"/>
</dbReference>
<evidence type="ECO:0000256" key="1">
    <source>
        <dbReference type="ARBA" id="ARBA00004651"/>
    </source>
</evidence>
<evidence type="ECO:0000313" key="17">
    <source>
        <dbReference type="Proteomes" id="UP000033533"/>
    </source>
</evidence>
<feature type="active site" description="Phosphocysteine intermediate; for EIIB activity" evidence="11">
    <location>
        <position position="27"/>
    </location>
</feature>
<evidence type="ECO:0000256" key="6">
    <source>
        <dbReference type="ARBA" id="ARBA00022683"/>
    </source>
</evidence>
<keyword evidence="5" id="KW-0808">Transferase</keyword>
<keyword evidence="8" id="KW-0418">Kinase</keyword>
<dbReference type="STRING" id="1218493.JF76_08230"/>
<evidence type="ECO:0000256" key="2">
    <source>
        <dbReference type="ARBA" id="ARBA00022448"/>
    </source>
</evidence>
<feature type="transmembrane region" description="Helical" evidence="12">
    <location>
        <begin position="202"/>
        <end position="225"/>
    </location>
</feature>
<reference evidence="16 17" key="1">
    <citation type="submission" date="2014-12" db="EMBL/GenBank/DDBJ databases">
        <title>Comparative genomics of the lactic acid bacteria isolated from the honey bee gut.</title>
        <authorList>
            <person name="Ellegaard K.M."/>
            <person name="Tamarit D."/>
            <person name="Javelind E."/>
            <person name="Olofsson T."/>
            <person name="Andersson S.G."/>
            <person name="Vasquez A."/>
        </authorList>
    </citation>
    <scope>NUCLEOTIDE SEQUENCE [LARGE SCALE GENOMIC DNA]</scope>
    <source>
        <strain evidence="16 17">Biut2</strain>
    </source>
</reference>
<dbReference type="NCBIfam" id="TIGR00830">
    <property type="entry name" value="PTBA"/>
    <property type="match status" value="1"/>
</dbReference>
<accession>A0A0F4LC35</accession>
<feature type="domain" description="PTS EIIC type-1" evidence="15">
    <location>
        <begin position="106"/>
        <end position="463"/>
    </location>
</feature>
<dbReference type="GO" id="GO:0008982">
    <property type="term" value="F:protein-N(PI)-phosphohistidine-sugar phosphotransferase activity"/>
    <property type="evidence" value="ECO:0007669"/>
    <property type="project" value="InterPro"/>
</dbReference>
<dbReference type="InterPro" id="IPR003352">
    <property type="entry name" value="PTS_EIIC"/>
</dbReference>
<comment type="caution">
    <text evidence="16">The sequence shown here is derived from an EMBL/GenBank/DDBJ whole genome shotgun (WGS) entry which is preliminary data.</text>
</comment>
<dbReference type="RefSeq" id="WP_045927955.1">
    <property type="nucleotide sequence ID" value="NZ_JBHSZS010000009.1"/>
</dbReference>
<feature type="transmembrane region" description="Helical" evidence="12">
    <location>
        <begin position="176"/>
        <end position="196"/>
    </location>
</feature>
<dbReference type="PROSITE" id="PS51098">
    <property type="entry name" value="PTS_EIIB_TYPE_1"/>
    <property type="match status" value="1"/>
</dbReference>
<dbReference type="Proteomes" id="UP000033533">
    <property type="component" value="Unassembled WGS sequence"/>
</dbReference>